<sequence>MIRRLQLALLCLCLFVLVAAQGDTDHTTFIDGTAINVTDDGFPYDPILQLRPPFARSLPVQVLLNGIVLSLSSVLLIQLLFTAQYHWPLAPLNFTLQVAAVILLVVTSVVTIFIVLSTVTAESRTWPYMLNYLAVDIPPSMNTNWPMPDLVAWLLMTATTAGLIQITHIQFLTLLFPSKLERRLIYALLGPLAITSAIMQLLRVQHNHHKLMNFVSAVQNICNAALSLLFTVSLFLWGLLVNRKNAWRMDGGTAAFGVGALTLAPMSSAIALIYVPTRDQYTWMPQLMWAIILWQSFLGWWWWVGAGMGVGELDELLSREEKRHLKRQRRLAKRKEQRERAETLWRGVTGAIGLGRQQTSSTPDRPRRKPSLSSFSTGGTMVRRIFNTQPGRQVYGWFLHWRHAHLAAARQQAVQRRERMDAVYGHEGASTPRTRSVALGWGVSAGPRRDAEAQDDETIVASESDASVDLEKAPQSGETSTEGDASVRKRGVKKEGKSSLNEQPASLTSAATPESARSSMWWWEPLRRWRLQDTTEY</sequence>
<feature type="transmembrane region" description="Helical" evidence="2">
    <location>
        <begin position="184"/>
        <end position="202"/>
    </location>
</feature>
<feature type="transmembrane region" description="Helical" evidence="2">
    <location>
        <begin position="287"/>
        <end position="310"/>
    </location>
</feature>
<dbReference type="AlphaFoldDB" id="A0A1X6MZH4"/>
<feature type="transmembrane region" description="Helical" evidence="2">
    <location>
        <begin position="150"/>
        <end position="172"/>
    </location>
</feature>
<gene>
    <name evidence="4" type="ORF">POSPLADRAFT_1181817</name>
</gene>
<name>A0A1X6MZH4_9APHY</name>
<dbReference type="RefSeq" id="XP_024338558.1">
    <property type="nucleotide sequence ID" value="XM_024488872.1"/>
</dbReference>
<feature type="signal peptide" evidence="3">
    <location>
        <begin position="1"/>
        <end position="20"/>
    </location>
</feature>
<evidence type="ECO:0000256" key="2">
    <source>
        <dbReference type="SAM" id="Phobius"/>
    </source>
</evidence>
<protein>
    <submittedName>
        <fullName evidence="4">Uncharacterized protein</fullName>
    </submittedName>
</protein>
<feature type="region of interest" description="Disordered" evidence="1">
    <location>
        <begin position="354"/>
        <end position="376"/>
    </location>
</feature>
<dbReference type="OrthoDB" id="3357304at2759"/>
<evidence type="ECO:0000256" key="1">
    <source>
        <dbReference type="SAM" id="MobiDB-lite"/>
    </source>
</evidence>
<keyword evidence="2" id="KW-1133">Transmembrane helix</keyword>
<proteinExistence type="predicted"/>
<keyword evidence="5" id="KW-1185">Reference proteome</keyword>
<feature type="region of interest" description="Disordered" evidence="1">
    <location>
        <begin position="446"/>
        <end position="517"/>
    </location>
</feature>
<dbReference type="EMBL" id="KZ110598">
    <property type="protein sequence ID" value="OSX61764.1"/>
    <property type="molecule type" value="Genomic_DNA"/>
</dbReference>
<accession>A0A1X6MZH4</accession>
<organism evidence="4 5">
    <name type="scientific">Postia placenta MAD-698-R-SB12</name>
    <dbReference type="NCBI Taxonomy" id="670580"/>
    <lineage>
        <taxon>Eukaryota</taxon>
        <taxon>Fungi</taxon>
        <taxon>Dikarya</taxon>
        <taxon>Basidiomycota</taxon>
        <taxon>Agaricomycotina</taxon>
        <taxon>Agaricomycetes</taxon>
        <taxon>Polyporales</taxon>
        <taxon>Adustoporiaceae</taxon>
        <taxon>Rhodonia</taxon>
    </lineage>
</organism>
<feature type="transmembrane region" description="Helical" evidence="2">
    <location>
        <begin position="94"/>
        <end position="119"/>
    </location>
</feature>
<keyword evidence="3" id="KW-0732">Signal</keyword>
<dbReference type="GeneID" id="36333821"/>
<keyword evidence="2" id="KW-0812">Transmembrane</keyword>
<feature type="transmembrane region" description="Helical" evidence="2">
    <location>
        <begin position="62"/>
        <end position="82"/>
    </location>
</feature>
<feature type="compositionally biased region" description="Polar residues" evidence="1">
    <location>
        <begin position="498"/>
        <end position="517"/>
    </location>
</feature>
<feature type="chain" id="PRO_5010887951" evidence="3">
    <location>
        <begin position="21"/>
        <end position="537"/>
    </location>
</feature>
<dbReference type="Proteomes" id="UP000194127">
    <property type="component" value="Unassembled WGS sequence"/>
</dbReference>
<evidence type="ECO:0000313" key="4">
    <source>
        <dbReference type="EMBL" id="OSX61764.1"/>
    </source>
</evidence>
<evidence type="ECO:0000256" key="3">
    <source>
        <dbReference type="SAM" id="SignalP"/>
    </source>
</evidence>
<feature type="transmembrane region" description="Helical" evidence="2">
    <location>
        <begin position="214"/>
        <end position="241"/>
    </location>
</feature>
<evidence type="ECO:0000313" key="5">
    <source>
        <dbReference type="Proteomes" id="UP000194127"/>
    </source>
</evidence>
<keyword evidence="2" id="KW-0472">Membrane</keyword>
<dbReference type="STRING" id="670580.A0A1X6MZH4"/>
<feature type="transmembrane region" description="Helical" evidence="2">
    <location>
        <begin position="253"/>
        <end position="275"/>
    </location>
</feature>
<reference evidence="4 5" key="1">
    <citation type="submission" date="2017-04" db="EMBL/GenBank/DDBJ databases">
        <title>Genome Sequence of the Model Brown-Rot Fungus Postia placenta SB12.</title>
        <authorList>
            <consortium name="DOE Joint Genome Institute"/>
            <person name="Gaskell J."/>
            <person name="Kersten P."/>
            <person name="Larrondo L.F."/>
            <person name="Canessa P."/>
            <person name="Martinez D."/>
            <person name="Hibbett D."/>
            <person name="Schmoll M."/>
            <person name="Kubicek C.P."/>
            <person name="Martinez A.T."/>
            <person name="Yadav J."/>
            <person name="Master E."/>
            <person name="Magnuson J.K."/>
            <person name="James T."/>
            <person name="Yaver D."/>
            <person name="Berka R."/>
            <person name="Labutti K."/>
            <person name="Lipzen A."/>
            <person name="Aerts A."/>
            <person name="Barry K."/>
            <person name="Henrissat B."/>
            <person name="Blanchette R."/>
            <person name="Grigoriev I."/>
            <person name="Cullen D."/>
        </authorList>
    </citation>
    <scope>NUCLEOTIDE SEQUENCE [LARGE SCALE GENOMIC DNA]</scope>
    <source>
        <strain evidence="4 5">MAD-698-R-SB12</strain>
    </source>
</reference>